<feature type="binding site" evidence="10">
    <location>
        <position position="191"/>
    </location>
    <ligand>
        <name>NAD(+)</name>
        <dbReference type="ChEBI" id="CHEBI:57540"/>
    </ligand>
</feature>
<comment type="caution">
    <text evidence="13">The sequence shown here is derived from an EMBL/GenBank/DDBJ whole genome shotgun (WGS) entry which is preliminary data.</text>
</comment>
<dbReference type="EC" id="6.5.1.2" evidence="10"/>
<evidence type="ECO:0000256" key="10">
    <source>
        <dbReference type="HAMAP-Rule" id="MF_01588"/>
    </source>
</evidence>
<dbReference type="InterPro" id="IPR013839">
    <property type="entry name" value="DNAligase_adenylation"/>
</dbReference>
<feature type="binding site" evidence="10">
    <location>
        <position position="322"/>
    </location>
    <ligand>
        <name>NAD(+)</name>
        <dbReference type="ChEBI" id="CHEBI:57540"/>
    </ligand>
</feature>
<dbReference type="InterPro" id="IPR012340">
    <property type="entry name" value="NA-bd_OB-fold"/>
</dbReference>
<comment type="similarity">
    <text evidence="10">Belongs to the NAD-dependent DNA ligase family. LigA subfamily.</text>
</comment>
<feature type="binding site" evidence="10">
    <location>
        <position position="131"/>
    </location>
    <ligand>
        <name>NAD(+)</name>
        <dbReference type="ChEBI" id="CHEBI:57540"/>
    </ligand>
</feature>
<keyword evidence="14" id="KW-1185">Reference proteome</keyword>
<feature type="binding site" evidence="10">
    <location>
        <begin position="50"/>
        <end position="54"/>
    </location>
    <ligand>
        <name>NAD(+)</name>
        <dbReference type="ChEBI" id="CHEBI:57540"/>
    </ligand>
</feature>
<dbReference type="RefSeq" id="WP_345374427.1">
    <property type="nucleotide sequence ID" value="NZ_BAABLM010000002.1"/>
</dbReference>
<evidence type="ECO:0000313" key="14">
    <source>
        <dbReference type="Proteomes" id="UP001501295"/>
    </source>
</evidence>
<dbReference type="NCBIfam" id="TIGR00575">
    <property type="entry name" value="dnlj"/>
    <property type="match status" value="1"/>
</dbReference>
<dbReference type="SUPFAM" id="SSF52113">
    <property type="entry name" value="BRCT domain"/>
    <property type="match status" value="1"/>
</dbReference>
<dbReference type="NCBIfam" id="NF005932">
    <property type="entry name" value="PRK07956.1"/>
    <property type="match status" value="1"/>
</dbReference>
<dbReference type="Gene3D" id="6.20.10.30">
    <property type="match status" value="1"/>
</dbReference>
<accession>A0ABP8VS56</accession>
<sequence>MTPSKPATTETAPEGGEGLEEARDEAQTLTTRILELRDQYYEGNASTVSDGDYDALIHRLEALEHAHPELQKSDSPTQTVGGRAETTQFAPVEHAERMLSLDNVFSFDELAEWAGKVERDAGAERVRFLTELKIDGLAINLRYENGVLVTAATRGDGVVGEDVTGNVLAMGTIPARLVGEGHPPLVEVRGEIFFPVAEFDALNAAQMAAGERLFANPRNAAAGSLRQKREGKSAEKLALMERRLTSLRMLVHGIGAWPVRELERDTDVRSQSEVYGLLEKWGLPISTHFRVFDTITEVDGFITKYGEQRASVEHQIDGIVIKVDDLALHAELGSTSRAPRWATAFKYPPEEVNTKLLDIVVSVGRTGRATPFAVMEKVEVAGSEVRQATLHNQQVVKAKGVLIGDTVVLRKAGDVIPEVLGPVVELRDGSEREFVMPADCPECGTPLAPAKEGDIDLRCPNAESCPAQVRGRVEHIASRGSLDVEGLGEVAAAALTQPQEPKIPPLRTEAGLFDLTMRDIFPVRVVVRDSETGMVKLEDDDKPKLVTPFRRKRAKRDGDYDPQAAEFAGDEGSVPSKTALEMLANLEKAKTSPLWRILVGLSIRHVGPVAARALADWFGSLDAIRAASREELAAVDGVGGIIADALLAWFEVDWHREIIDRWTAAGVQFATPGHPGPGAAVAAGGVLSGLTVVATGSLEGFTRESAQEAILAAGGKAGNSVSKKTDFVAAGPGAGSKLTKAEALGVRIIDAAEFALLVSEGPTALSAPEEVATDVPKEGGDPAPN</sequence>
<reference evidence="14" key="1">
    <citation type="journal article" date="2019" name="Int. J. Syst. Evol. Microbiol.">
        <title>The Global Catalogue of Microorganisms (GCM) 10K type strain sequencing project: providing services to taxonomists for standard genome sequencing and annotation.</title>
        <authorList>
            <consortium name="The Broad Institute Genomics Platform"/>
            <consortium name="The Broad Institute Genome Sequencing Center for Infectious Disease"/>
            <person name="Wu L."/>
            <person name="Ma J."/>
        </authorList>
    </citation>
    <scope>NUCLEOTIDE SEQUENCE [LARGE SCALE GENOMIC DNA]</scope>
    <source>
        <strain evidence="14">JCM 18956</strain>
    </source>
</reference>
<dbReference type="SMART" id="SM00532">
    <property type="entry name" value="LIGANc"/>
    <property type="match status" value="1"/>
</dbReference>
<evidence type="ECO:0000313" key="13">
    <source>
        <dbReference type="EMBL" id="GAA4670495.1"/>
    </source>
</evidence>
<dbReference type="EMBL" id="BAABLM010000002">
    <property type="protein sequence ID" value="GAA4670495.1"/>
    <property type="molecule type" value="Genomic_DNA"/>
</dbReference>
<dbReference type="InterPro" id="IPR001679">
    <property type="entry name" value="DNA_ligase"/>
</dbReference>
<feature type="compositionally biased region" description="Polar residues" evidence="11">
    <location>
        <begin position="1"/>
        <end position="11"/>
    </location>
</feature>
<dbReference type="InterPro" id="IPR013840">
    <property type="entry name" value="DNAligase_N"/>
</dbReference>
<dbReference type="Pfam" id="PF01653">
    <property type="entry name" value="DNA_ligase_aden"/>
    <property type="match status" value="1"/>
</dbReference>
<dbReference type="Pfam" id="PF03120">
    <property type="entry name" value="OB_DNA_ligase"/>
    <property type="match status" value="1"/>
</dbReference>
<keyword evidence="3 10" id="KW-0479">Metal-binding</keyword>
<dbReference type="GO" id="GO:0016874">
    <property type="term" value="F:ligase activity"/>
    <property type="evidence" value="ECO:0007669"/>
    <property type="project" value="UniProtKB-KW"/>
</dbReference>
<feature type="active site" description="N6-AMP-lysine intermediate" evidence="10">
    <location>
        <position position="133"/>
    </location>
</feature>
<dbReference type="Proteomes" id="UP001501295">
    <property type="component" value="Unassembled WGS sequence"/>
</dbReference>
<comment type="catalytic activity">
    <reaction evidence="9 10">
        <text>NAD(+) + (deoxyribonucleotide)n-3'-hydroxyl + 5'-phospho-(deoxyribonucleotide)m = (deoxyribonucleotide)n+m + AMP + beta-nicotinamide D-nucleotide.</text>
        <dbReference type="EC" id="6.5.1.2"/>
    </reaction>
</comment>
<comment type="cofactor">
    <cofactor evidence="10">
        <name>Mg(2+)</name>
        <dbReference type="ChEBI" id="CHEBI:18420"/>
    </cofactor>
    <cofactor evidence="10">
        <name>Mn(2+)</name>
        <dbReference type="ChEBI" id="CHEBI:29035"/>
    </cofactor>
</comment>
<keyword evidence="4 10" id="KW-0227">DNA damage</keyword>
<evidence type="ECO:0000256" key="2">
    <source>
        <dbReference type="ARBA" id="ARBA00022705"/>
    </source>
</evidence>
<evidence type="ECO:0000256" key="9">
    <source>
        <dbReference type="ARBA" id="ARBA00034005"/>
    </source>
</evidence>
<dbReference type="InterPro" id="IPR036420">
    <property type="entry name" value="BRCT_dom_sf"/>
</dbReference>
<dbReference type="SUPFAM" id="SSF47781">
    <property type="entry name" value="RuvA domain 2-like"/>
    <property type="match status" value="1"/>
</dbReference>
<dbReference type="InterPro" id="IPR004149">
    <property type="entry name" value="Znf_DNAligase_C4"/>
</dbReference>
<dbReference type="SMART" id="SM00292">
    <property type="entry name" value="BRCT"/>
    <property type="match status" value="1"/>
</dbReference>
<dbReference type="PANTHER" id="PTHR23389">
    <property type="entry name" value="CHROMOSOME TRANSMISSION FIDELITY FACTOR 18"/>
    <property type="match status" value="1"/>
</dbReference>
<feature type="binding site" evidence="10">
    <location>
        <position position="459"/>
    </location>
    <ligand>
        <name>Zn(2+)</name>
        <dbReference type="ChEBI" id="CHEBI:29105"/>
    </ligand>
</feature>
<evidence type="ECO:0000256" key="7">
    <source>
        <dbReference type="ARBA" id="ARBA00023027"/>
    </source>
</evidence>
<comment type="function">
    <text evidence="10">DNA ligase that catalyzes the formation of phosphodiester linkages between 5'-phosphoryl and 3'-hydroxyl groups in double-stranded DNA using NAD as a coenzyme and as the energy source for the reaction. It is essential for DNA replication and repair of damaged DNA.</text>
</comment>
<evidence type="ECO:0000256" key="4">
    <source>
        <dbReference type="ARBA" id="ARBA00022763"/>
    </source>
</evidence>
<dbReference type="SUPFAM" id="SSF56091">
    <property type="entry name" value="DNA ligase/mRNA capping enzyme, catalytic domain"/>
    <property type="match status" value="1"/>
</dbReference>
<evidence type="ECO:0000256" key="11">
    <source>
        <dbReference type="SAM" id="MobiDB-lite"/>
    </source>
</evidence>
<feature type="region of interest" description="Disordered" evidence="11">
    <location>
        <begin position="1"/>
        <end position="26"/>
    </location>
</feature>
<dbReference type="CDD" id="cd17748">
    <property type="entry name" value="BRCT_DNA_ligase_like"/>
    <property type="match status" value="1"/>
</dbReference>
<gene>
    <name evidence="10 13" type="primary">ligA</name>
    <name evidence="13" type="ORF">GCM10025780_12400</name>
</gene>
<evidence type="ECO:0000256" key="6">
    <source>
        <dbReference type="ARBA" id="ARBA00022842"/>
    </source>
</evidence>
<keyword evidence="10" id="KW-0464">Manganese</keyword>
<keyword evidence="8 10" id="KW-0234">DNA repair</keyword>
<dbReference type="Gene3D" id="3.40.50.10190">
    <property type="entry name" value="BRCT domain"/>
    <property type="match status" value="1"/>
</dbReference>
<feature type="binding site" evidence="10">
    <location>
        <position position="346"/>
    </location>
    <ligand>
        <name>NAD(+)</name>
        <dbReference type="ChEBI" id="CHEBI:57540"/>
    </ligand>
</feature>
<feature type="binding site" evidence="10">
    <location>
        <position position="443"/>
    </location>
    <ligand>
        <name>Zn(2+)</name>
        <dbReference type="ChEBI" id="CHEBI:29105"/>
    </ligand>
</feature>
<dbReference type="PIRSF" id="PIRSF001604">
    <property type="entry name" value="LigA"/>
    <property type="match status" value="1"/>
</dbReference>
<feature type="domain" description="BRCT" evidence="12">
    <location>
        <begin position="682"/>
        <end position="750"/>
    </location>
</feature>
<dbReference type="InterPro" id="IPR010994">
    <property type="entry name" value="RuvA_2-like"/>
</dbReference>
<dbReference type="Gene3D" id="3.30.470.30">
    <property type="entry name" value="DNA ligase/mRNA capping enzyme"/>
    <property type="match status" value="1"/>
</dbReference>
<feature type="binding site" evidence="10">
    <location>
        <begin position="100"/>
        <end position="101"/>
    </location>
    <ligand>
        <name>NAD(+)</name>
        <dbReference type="ChEBI" id="CHEBI:57540"/>
    </ligand>
</feature>
<dbReference type="HAMAP" id="MF_01588">
    <property type="entry name" value="DNA_ligase_A"/>
    <property type="match status" value="1"/>
</dbReference>
<keyword evidence="5 10" id="KW-0862">Zinc</keyword>
<name>A0ABP8VS56_9MICO</name>
<keyword evidence="7 10" id="KW-0520">NAD</keyword>
<dbReference type="Gene3D" id="2.40.50.140">
    <property type="entry name" value="Nucleic acid-binding proteins"/>
    <property type="match status" value="1"/>
</dbReference>
<dbReference type="PROSITE" id="PS50172">
    <property type="entry name" value="BRCT"/>
    <property type="match status" value="1"/>
</dbReference>
<evidence type="ECO:0000256" key="3">
    <source>
        <dbReference type="ARBA" id="ARBA00022723"/>
    </source>
</evidence>
<feature type="binding site" evidence="10">
    <location>
        <position position="154"/>
    </location>
    <ligand>
        <name>NAD(+)</name>
        <dbReference type="ChEBI" id="CHEBI:57540"/>
    </ligand>
</feature>
<keyword evidence="1 10" id="KW-0436">Ligase</keyword>
<dbReference type="Gene3D" id="1.10.150.20">
    <property type="entry name" value="5' to 3' exonuclease, C-terminal subdomain"/>
    <property type="match status" value="2"/>
</dbReference>
<evidence type="ECO:0000259" key="12">
    <source>
        <dbReference type="PROSITE" id="PS50172"/>
    </source>
</evidence>
<dbReference type="CDD" id="cd00114">
    <property type="entry name" value="LIGANc"/>
    <property type="match status" value="1"/>
</dbReference>
<dbReference type="SUPFAM" id="SSF50249">
    <property type="entry name" value="Nucleic acid-binding proteins"/>
    <property type="match status" value="1"/>
</dbReference>
<keyword evidence="2 10" id="KW-0235">DNA replication</keyword>
<dbReference type="Pfam" id="PF00533">
    <property type="entry name" value="BRCT"/>
    <property type="match status" value="1"/>
</dbReference>
<dbReference type="InterPro" id="IPR001357">
    <property type="entry name" value="BRCT_dom"/>
</dbReference>
<feature type="binding site" evidence="10">
    <location>
        <position position="465"/>
    </location>
    <ligand>
        <name>Zn(2+)</name>
        <dbReference type="ChEBI" id="CHEBI:29105"/>
    </ligand>
</feature>
<dbReference type="PROSITE" id="PS01055">
    <property type="entry name" value="DNA_LIGASE_N1"/>
    <property type="match status" value="1"/>
</dbReference>
<evidence type="ECO:0000256" key="5">
    <source>
        <dbReference type="ARBA" id="ARBA00022833"/>
    </source>
</evidence>
<evidence type="ECO:0000256" key="1">
    <source>
        <dbReference type="ARBA" id="ARBA00022598"/>
    </source>
</evidence>
<dbReference type="Pfam" id="PF12826">
    <property type="entry name" value="HHH_2"/>
    <property type="match status" value="1"/>
</dbReference>
<dbReference type="InterPro" id="IPR004150">
    <property type="entry name" value="NAD_DNA_ligase_OB"/>
</dbReference>
<dbReference type="Gene3D" id="1.10.287.610">
    <property type="entry name" value="Helix hairpin bin"/>
    <property type="match status" value="1"/>
</dbReference>
<dbReference type="InterPro" id="IPR018239">
    <property type="entry name" value="DNA_ligase_AS"/>
</dbReference>
<evidence type="ECO:0000256" key="8">
    <source>
        <dbReference type="ARBA" id="ARBA00023204"/>
    </source>
</evidence>
<feature type="binding site" evidence="10">
    <location>
        <position position="440"/>
    </location>
    <ligand>
        <name>Zn(2+)</name>
        <dbReference type="ChEBI" id="CHEBI:29105"/>
    </ligand>
</feature>
<organism evidence="13 14">
    <name type="scientific">Frondihabitans cladoniiphilus</name>
    <dbReference type="NCBI Taxonomy" id="715785"/>
    <lineage>
        <taxon>Bacteria</taxon>
        <taxon>Bacillati</taxon>
        <taxon>Actinomycetota</taxon>
        <taxon>Actinomycetes</taxon>
        <taxon>Micrococcales</taxon>
        <taxon>Microbacteriaceae</taxon>
        <taxon>Frondihabitans</taxon>
    </lineage>
</organism>
<proteinExistence type="inferred from homology"/>
<protein>
    <recommendedName>
        <fullName evidence="10">DNA ligase</fullName>
        <ecNumber evidence="10">6.5.1.2</ecNumber>
    </recommendedName>
    <alternativeName>
        <fullName evidence="10">Polydeoxyribonucleotide synthase [NAD(+)]</fullName>
    </alternativeName>
</protein>
<dbReference type="InterPro" id="IPR041663">
    <property type="entry name" value="DisA/LigA_HHH"/>
</dbReference>
<dbReference type="PANTHER" id="PTHR23389:SF9">
    <property type="entry name" value="DNA LIGASE"/>
    <property type="match status" value="1"/>
</dbReference>
<keyword evidence="6 10" id="KW-0460">Magnesium</keyword>
<dbReference type="Pfam" id="PF03119">
    <property type="entry name" value="DNA_ligase_ZBD"/>
    <property type="match status" value="1"/>
</dbReference>